<keyword evidence="2 3" id="KW-0690">Ribosome biogenesis</keyword>
<evidence type="ECO:0000313" key="6">
    <source>
        <dbReference type="EMBL" id="MBB4734832.1"/>
    </source>
</evidence>
<dbReference type="HAMAP" id="MF_01077">
    <property type="entry name" value="RimP"/>
    <property type="match status" value="1"/>
</dbReference>
<comment type="function">
    <text evidence="3">Required for maturation of 30S ribosomal subunits.</text>
</comment>
<dbReference type="SUPFAM" id="SSF75420">
    <property type="entry name" value="YhbC-like, N-terminal domain"/>
    <property type="match status" value="1"/>
</dbReference>
<evidence type="ECO:0000259" key="5">
    <source>
        <dbReference type="Pfam" id="PF02576"/>
    </source>
</evidence>
<feature type="region of interest" description="Disordered" evidence="4">
    <location>
        <begin position="1"/>
        <end position="21"/>
    </location>
</feature>
<dbReference type="GO" id="GO:0006412">
    <property type="term" value="P:translation"/>
    <property type="evidence" value="ECO:0007669"/>
    <property type="project" value="TreeGrafter"/>
</dbReference>
<dbReference type="Gene3D" id="3.30.300.70">
    <property type="entry name" value="RimP-like superfamily, N-terminal"/>
    <property type="match status" value="1"/>
</dbReference>
<sequence length="201" mass="21308">MHTSRPDRDVRPAGPESDRLRSVVDDAVADLGLLVEQVRVTGASRTPTLQVSLDRARGTEGVDMEAIEQATGRVSEALDALGDEVPGVGSGEYLLEVSSAGVERPLTLPRHFARNLGRLVEVAVDGAEPVLARIVSAGQEQVELAVHRPGAKKGMPAKEAAPVAHAYDRLGPAVVQVEWGTRQQDEPESEDAAGTHETTEA</sequence>
<dbReference type="RefSeq" id="WP_288817862.1">
    <property type="nucleotide sequence ID" value="NZ_JACHNA010000001.1"/>
</dbReference>
<dbReference type="PANTHER" id="PTHR33867">
    <property type="entry name" value="RIBOSOME MATURATION FACTOR RIMP"/>
    <property type="match status" value="1"/>
</dbReference>
<dbReference type="PANTHER" id="PTHR33867:SF1">
    <property type="entry name" value="RIBOSOME MATURATION FACTOR RIMP"/>
    <property type="match status" value="1"/>
</dbReference>
<evidence type="ECO:0000256" key="1">
    <source>
        <dbReference type="ARBA" id="ARBA00022490"/>
    </source>
</evidence>
<dbReference type="InterPro" id="IPR003728">
    <property type="entry name" value="Ribosome_maturation_RimP"/>
</dbReference>
<dbReference type="GO" id="GO:0000028">
    <property type="term" value="P:ribosomal small subunit assembly"/>
    <property type="evidence" value="ECO:0007669"/>
    <property type="project" value="TreeGrafter"/>
</dbReference>
<dbReference type="AlphaFoldDB" id="A0A7W7GMG7"/>
<dbReference type="GO" id="GO:0005829">
    <property type="term" value="C:cytosol"/>
    <property type="evidence" value="ECO:0007669"/>
    <property type="project" value="TreeGrafter"/>
</dbReference>
<feature type="region of interest" description="Disordered" evidence="4">
    <location>
        <begin position="178"/>
        <end position="201"/>
    </location>
</feature>
<proteinExistence type="inferred from homology"/>
<dbReference type="InterPro" id="IPR028989">
    <property type="entry name" value="RimP_N"/>
</dbReference>
<gene>
    <name evidence="3" type="primary">rimP</name>
    <name evidence="6" type="ORF">HDA30_000340</name>
</gene>
<keyword evidence="1 3" id="KW-0963">Cytoplasm</keyword>
<dbReference type="Proteomes" id="UP000540191">
    <property type="component" value="Unassembled WGS sequence"/>
</dbReference>
<comment type="caution">
    <text evidence="6">The sequence shown here is derived from an EMBL/GenBank/DDBJ whole genome shotgun (WGS) entry which is preliminary data.</text>
</comment>
<comment type="similarity">
    <text evidence="3">Belongs to the RimP family.</text>
</comment>
<organism evidence="6 7">
    <name type="scientific">Micrococcus cohnii</name>
    <dbReference type="NCBI Taxonomy" id="993416"/>
    <lineage>
        <taxon>Bacteria</taxon>
        <taxon>Bacillati</taxon>
        <taxon>Actinomycetota</taxon>
        <taxon>Actinomycetes</taxon>
        <taxon>Micrococcales</taxon>
        <taxon>Micrococcaceae</taxon>
        <taxon>Micrococcus</taxon>
    </lineage>
</organism>
<evidence type="ECO:0000256" key="3">
    <source>
        <dbReference type="HAMAP-Rule" id="MF_01077"/>
    </source>
</evidence>
<dbReference type="InterPro" id="IPR035956">
    <property type="entry name" value="RimP_N_sf"/>
</dbReference>
<evidence type="ECO:0000256" key="2">
    <source>
        <dbReference type="ARBA" id="ARBA00022517"/>
    </source>
</evidence>
<reference evidence="6 7" key="1">
    <citation type="submission" date="2020-08" db="EMBL/GenBank/DDBJ databases">
        <title>Sequencing the genomes of 1000 actinobacteria strains.</title>
        <authorList>
            <person name="Klenk H.-P."/>
        </authorList>
    </citation>
    <scope>NUCLEOTIDE SEQUENCE [LARGE SCALE GENOMIC DNA]</scope>
    <source>
        <strain evidence="6 7">DSM 23974</strain>
    </source>
</reference>
<accession>A0A7W7GMG7</accession>
<protein>
    <recommendedName>
        <fullName evidence="3">Ribosome maturation factor RimP</fullName>
    </recommendedName>
</protein>
<dbReference type="Pfam" id="PF02576">
    <property type="entry name" value="RimP_N"/>
    <property type="match status" value="1"/>
</dbReference>
<comment type="subcellular location">
    <subcellularLocation>
        <location evidence="3">Cytoplasm</location>
    </subcellularLocation>
</comment>
<evidence type="ECO:0000256" key="4">
    <source>
        <dbReference type="SAM" id="MobiDB-lite"/>
    </source>
</evidence>
<name>A0A7W7GMG7_9MICC</name>
<keyword evidence="7" id="KW-1185">Reference proteome</keyword>
<feature type="domain" description="Ribosome maturation factor RimP N-terminal" evidence="5">
    <location>
        <begin position="24"/>
        <end position="103"/>
    </location>
</feature>
<dbReference type="EMBL" id="JACHNA010000001">
    <property type="protein sequence ID" value="MBB4734832.1"/>
    <property type="molecule type" value="Genomic_DNA"/>
</dbReference>
<evidence type="ECO:0000313" key="7">
    <source>
        <dbReference type="Proteomes" id="UP000540191"/>
    </source>
</evidence>